<feature type="region of interest" description="Disordered" evidence="6">
    <location>
        <begin position="650"/>
        <end position="678"/>
    </location>
</feature>
<evidence type="ECO:0000256" key="1">
    <source>
        <dbReference type="ARBA" id="ARBA00006787"/>
    </source>
</evidence>
<organism evidence="7 8">
    <name type="scientific">Spirodela intermedia</name>
    <name type="common">Intermediate duckweed</name>
    <dbReference type="NCBI Taxonomy" id="51605"/>
    <lineage>
        <taxon>Eukaryota</taxon>
        <taxon>Viridiplantae</taxon>
        <taxon>Streptophyta</taxon>
        <taxon>Embryophyta</taxon>
        <taxon>Tracheophyta</taxon>
        <taxon>Spermatophyta</taxon>
        <taxon>Magnoliopsida</taxon>
        <taxon>Liliopsida</taxon>
        <taxon>Araceae</taxon>
        <taxon>Lemnoideae</taxon>
        <taxon>Spirodela</taxon>
    </lineage>
</organism>
<dbReference type="GO" id="GO:0009570">
    <property type="term" value="C:chloroplast stroma"/>
    <property type="evidence" value="ECO:0007669"/>
    <property type="project" value="TreeGrafter"/>
</dbReference>
<dbReference type="PANTHER" id="PTHR10543">
    <property type="entry name" value="BETA-CAROTENE DIOXYGENASE"/>
    <property type="match status" value="1"/>
</dbReference>
<dbReference type="GO" id="GO:0045549">
    <property type="term" value="F:9-cis-epoxycarotenoid dioxygenase activity"/>
    <property type="evidence" value="ECO:0007669"/>
    <property type="project" value="TreeGrafter"/>
</dbReference>
<dbReference type="EMBL" id="LR746265">
    <property type="protein sequence ID" value="CAA7391627.1"/>
    <property type="molecule type" value="Genomic_DNA"/>
</dbReference>
<dbReference type="OrthoDB" id="1069523at2759"/>
<dbReference type="GO" id="GO:0016121">
    <property type="term" value="P:carotene catabolic process"/>
    <property type="evidence" value="ECO:0007669"/>
    <property type="project" value="TreeGrafter"/>
</dbReference>
<evidence type="ECO:0000313" key="7">
    <source>
        <dbReference type="EMBL" id="CAA7391627.1"/>
    </source>
</evidence>
<keyword evidence="8" id="KW-1185">Reference proteome</keyword>
<keyword evidence="2 5" id="KW-0479">Metal-binding</keyword>
<sequence>MIHAAPCRFPSGKACPPPPARRNTACVYSSASVTPRAAPPTAPVIPTARVLRVPASAPTTPAPTTAPPVSPPDGAGAVDSAATAFWDYQGLFVSQRRETSSPVSLRAVDGAVPADFPAGTYYLAGPGLFADDHGSTVHPLDGHGYLRSFNFESSGRGVKYSARYVETGAQREERDDETGTWKFTHRGPFSVLKAGKKLGNMKVMKNVANTSVLVWGGRLLCLWEGGEPYELDRKTLDTVGLFDVVDKGMKTESRNGEEMAADWLRRLGELGLDVAAALLKPLLHGVFKMPEKRLLSHYRVDARRNRLLMLACNAEDMLLPRSNFTFYEFDSNFRLLQKKDFTIPDHLMVHDWAFTEGHYVLVGNRIKLDVSGSLVAAVSGHSPMISALSVNPSRPTSPIYLLPRFSDGEDGSRRDWAVPIEAPGQLWVLHIGNAFERREESGEVEIQLQASACSYQWFNFQKMFGYNWQSGELDPSFMNPKKGRQSLLPHLVKMSIRVDGDGNCRQCSVRQVSDRWTRPADFPAINPAFSGRDNEHVYVGTTSGARRFLPHFPFDSVGKINCSDGSVATWSAGRRRFLGEPIFVPRKGSAGGEDDGYILVVEYAVWMSRCYLVILDARNVGRTEAVVARIEVPKDLNFPLGFHGFWEGRTEDSPSQECQHHPPSSSSISLPLVASRNY</sequence>
<feature type="region of interest" description="Disordered" evidence="6">
    <location>
        <begin position="55"/>
        <end position="76"/>
    </location>
</feature>
<proteinExistence type="inferred from homology"/>
<gene>
    <name evidence="7" type="ORF">SI8410_02002898</name>
</gene>
<feature type="binding site" evidence="5">
    <location>
        <position position="350"/>
    </location>
    <ligand>
        <name>Fe cation</name>
        <dbReference type="ChEBI" id="CHEBI:24875"/>
        <note>catalytic</note>
    </ligand>
</feature>
<feature type="compositionally biased region" description="Low complexity" evidence="6">
    <location>
        <begin position="662"/>
        <end position="672"/>
    </location>
</feature>
<reference evidence="7" key="1">
    <citation type="submission" date="2020-02" db="EMBL/GenBank/DDBJ databases">
        <authorList>
            <person name="Scholz U."/>
            <person name="Mascher M."/>
            <person name="Fiebig A."/>
        </authorList>
    </citation>
    <scope>NUCLEOTIDE SEQUENCE</scope>
</reference>
<keyword evidence="4 5" id="KW-0408">Iron</keyword>
<evidence type="ECO:0000256" key="5">
    <source>
        <dbReference type="PIRSR" id="PIRSR604294-1"/>
    </source>
</evidence>
<accession>A0A7I8K541</accession>
<evidence type="ECO:0000256" key="4">
    <source>
        <dbReference type="ARBA" id="ARBA00023004"/>
    </source>
</evidence>
<name>A0A7I8K541_SPIIN</name>
<dbReference type="Proteomes" id="UP000663760">
    <property type="component" value="Chromosome 2"/>
</dbReference>
<evidence type="ECO:0000256" key="2">
    <source>
        <dbReference type="ARBA" id="ARBA00022723"/>
    </source>
</evidence>
<protein>
    <submittedName>
        <fullName evidence="7">Uncharacterized protein</fullName>
    </submittedName>
</protein>
<dbReference type="Pfam" id="PF03055">
    <property type="entry name" value="RPE65"/>
    <property type="match status" value="1"/>
</dbReference>
<evidence type="ECO:0000256" key="6">
    <source>
        <dbReference type="SAM" id="MobiDB-lite"/>
    </source>
</evidence>
<feature type="compositionally biased region" description="Pro residues" evidence="6">
    <location>
        <begin position="60"/>
        <end position="71"/>
    </location>
</feature>
<keyword evidence="3" id="KW-0223">Dioxygenase</keyword>
<comment type="cofactor">
    <cofactor evidence="5">
        <name>Fe(2+)</name>
        <dbReference type="ChEBI" id="CHEBI:29033"/>
    </cofactor>
    <text evidence="5">Binds 1 Fe(2+) ion per subunit.</text>
</comment>
<evidence type="ECO:0000256" key="3">
    <source>
        <dbReference type="ARBA" id="ARBA00022964"/>
    </source>
</evidence>
<feature type="binding site" evidence="5">
    <location>
        <position position="643"/>
    </location>
    <ligand>
        <name>Fe cation</name>
        <dbReference type="ChEBI" id="CHEBI:24875"/>
        <note>catalytic</note>
    </ligand>
</feature>
<evidence type="ECO:0000313" key="8">
    <source>
        <dbReference type="Proteomes" id="UP000663760"/>
    </source>
</evidence>
<feature type="binding site" evidence="5">
    <location>
        <position position="430"/>
    </location>
    <ligand>
        <name>Fe cation</name>
        <dbReference type="ChEBI" id="CHEBI:24875"/>
        <note>catalytic</note>
    </ligand>
</feature>
<keyword evidence="3" id="KW-0560">Oxidoreductase</keyword>
<dbReference type="AlphaFoldDB" id="A0A7I8K541"/>
<comment type="similarity">
    <text evidence="1">Belongs to the carotenoid oxygenase family.</text>
</comment>
<dbReference type="PANTHER" id="PTHR10543:SF37">
    <property type="entry name" value="CAROTENOID CLEAVAGE DIOXYGENASE 7, CHLOROPLASTIC"/>
    <property type="match status" value="1"/>
</dbReference>
<dbReference type="GO" id="GO:0046872">
    <property type="term" value="F:metal ion binding"/>
    <property type="evidence" value="ECO:0007669"/>
    <property type="project" value="UniProtKB-KW"/>
</dbReference>
<dbReference type="InterPro" id="IPR004294">
    <property type="entry name" value="Carotenoid_Oase"/>
</dbReference>